<gene>
    <name evidence="3" type="ORF">X975_15124</name>
</gene>
<keyword evidence="2" id="KW-0732">Signal</keyword>
<dbReference type="OrthoDB" id="6431059at2759"/>
<evidence type="ECO:0000256" key="2">
    <source>
        <dbReference type="SAM" id="SignalP"/>
    </source>
</evidence>
<name>A0A087UR25_STEMI</name>
<sequence length="127" mass="13458">MNTMKSFAVITILLATSLVVSASQQDQTKTDVIGRHNDLARVNLGTAISLIVPVALGVALIAFLAPVFQGLFAAPIPFGPTLGYARNGKSLFSGITQENIMQVLDTVTKAIETFAKVDANEARPKSQ</sequence>
<evidence type="ECO:0000313" key="3">
    <source>
        <dbReference type="EMBL" id="KFM79814.1"/>
    </source>
</evidence>
<feature type="signal peptide" evidence="2">
    <location>
        <begin position="1"/>
        <end position="22"/>
    </location>
</feature>
<feature type="transmembrane region" description="Helical" evidence="1">
    <location>
        <begin position="46"/>
        <end position="68"/>
    </location>
</feature>
<evidence type="ECO:0000313" key="4">
    <source>
        <dbReference type="Proteomes" id="UP000054359"/>
    </source>
</evidence>
<organism evidence="3 4">
    <name type="scientific">Stegodyphus mimosarum</name>
    <name type="common">African social velvet spider</name>
    <dbReference type="NCBI Taxonomy" id="407821"/>
    <lineage>
        <taxon>Eukaryota</taxon>
        <taxon>Metazoa</taxon>
        <taxon>Ecdysozoa</taxon>
        <taxon>Arthropoda</taxon>
        <taxon>Chelicerata</taxon>
        <taxon>Arachnida</taxon>
        <taxon>Araneae</taxon>
        <taxon>Araneomorphae</taxon>
        <taxon>Entelegynae</taxon>
        <taxon>Eresoidea</taxon>
        <taxon>Eresidae</taxon>
        <taxon>Stegodyphus</taxon>
    </lineage>
</organism>
<dbReference type="OMA" id="QENIMQV"/>
<accession>A0A087UR25</accession>
<dbReference type="Proteomes" id="UP000054359">
    <property type="component" value="Unassembled WGS sequence"/>
</dbReference>
<keyword evidence="1" id="KW-0472">Membrane</keyword>
<protein>
    <submittedName>
        <fullName evidence="3">Uncharacterized protein</fullName>
    </submittedName>
</protein>
<dbReference type="EMBL" id="KK121144">
    <property type="protein sequence ID" value="KFM79814.1"/>
    <property type="molecule type" value="Genomic_DNA"/>
</dbReference>
<evidence type="ECO:0000256" key="1">
    <source>
        <dbReference type="SAM" id="Phobius"/>
    </source>
</evidence>
<keyword evidence="1" id="KW-0812">Transmembrane</keyword>
<keyword evidence="1" id="KW-1133">Transmembrane helix</keyword>
<feature type="non-terminal residue" evidence="3">
    <location>
        <position position="127"/>
    </location>
</feature>
<proteinExistence type="predicted"/>
<dbReference type="AlphaFoldDB" id="A0A087UR25"/>
<reference evidence="3 4" key="1">
    <citation type="submission" date="2013-11" db="EMBL/GenBank/DDBJ databases">
        <title>Genome sequencing of Stegodyphus mimosarum.</title>
        <authorList>
            <person name="Bechsgaard J."/>
        </authorList>
    </citation>
    <scope>NUCLEOTIDE SEQUENCE [LARGE SCALE GENOMIC DNA]</scope>
</reference>
<feature type="chain" id="PRO_5001830745" evidence="2">
    <location>
        <begin position="23"/>
        <end position="127"/>
    </location>
</feature>
<keyword evidence="4" id="KW-1185">Reference proteome</keyword>